<evidence type="ECO:0000313" key="13">
    <source>
        <dbReference type="Proteomes" id="UP000799438"/>
    </source>
</evidence>
<dbReference type="SUPFAM" id="SSF51445">
    <property type="entry name" value="(Trans)glycosidases"/>
    <property type="match status" value="1"/>
</dbReference>
<dbReference type="SMART" id="SM01217">
    <property type="entry name" value="Fn3_like"/>
    <property type="match status" value="1"/>
</dbReference>
<dbReference type="RefSeq" id="XP_033396802.1">
    <property type="nucleotide sequence ID" value="XM_033539118.1"/>
</dbReference>
<dbReference type="PANTHER" id="PTHR42715">
    <property type="entry name" value="BETA-GLUCOSIDASE"/>
    <property type="match status" value="1"/>
</dbReference>
<keyword evidence="5 12" id="KW-0378">Hydrolase</keyword>
<dbReference type="OrthoDB" id="416222at2759"/>
<keyword evidence="6" id="KW-0325">Glycoprotein</keyword>
<dbReference type="Gene3D" id="3.20.20.300">
    <property type="entry name" value="Glycoside hydrolase, family 3, N-terminal domain"/>
    <property type="match status" value="1"/>
</dbReference>
<dbReference type="GO" id="GO:0009251">
    <property type="term" value="P:glucan catabolic process"/>
    <property type="evidence" value="ECO:0007669"/>
    <property type="project" value="TreeGrafter"/>
</dbReference>
<dbReference type="Gene3D" id="3.40.50.1700">
    <property type="entry name" value="Glycoside hydrolase family 3 C-terminal domain"/>
    <property type="match status" value="1"/>
</dbReference>
<dbReference type="InterPro" id="IPR017853">
    <property type="entry name" value="GH"/>
</dbReference>
<evidence type="ECO:0000313" key="12">
    <source>
        <dbReference type="EMBL" id="KAF2141089.1"/>
    </source>
</evidence>
<dbReference type="InterPro" id="IPR002772">
    <property type="entry name" value="Glyco_hydro_3_C"/>
</dbReference>
<accession>A0A6A6BA59</accession>
<evidence type="ECO:0000256" key="1">
    <source>
        <dbReference type="ARBA" id="ARBA00000448"/>
    </source>
</evidence>
<dbReference type="InterPro" id="IPR050288">
    <property type="entry name" value="Cellulose_deg_GH3"/>
</dbReference>
<keyword evidence="13" id="KW-1185">Reference proteome</keyword>
<comment type="similarity">
    <text evidence="3">Belongs to the glycosyl hydrolase 3 family.</text>
</comment>
<dbReference type="InterPro" id="IPR001764">
    <property type="entry name" value="Glyco_hydro_3_N"/>
</dbReference>
<keyword evidence="10" id="KW-0732">Signal</keyword>
<dbReference type="InterPro" id="IPR026891">
    <property type="entry name" value="Fn3-like"/>
</dbReference>
<protein>
    <recommendedName>
        <fullName evidence="4">beta-glucosidase</fullName>
        <ecNumber evidence="4">3.2.1.21</ecNumber>
    </recommendedName>
</protein>
<feature type="signal peptide" evidence="10">
    <location>
        <begin position="1"/>
        <end position="17"/>
    </location>
</feature>
<gene>
    <name evidence="12" type="ORF">K452DRAFT_272920</name>
</gene>
<evidence type="ECO:0000256" key="8">
    <source>
        <dbReference type="ARBA" id="ARBA00023295"/>
    </source>
</evidence>
<dbReference type="AlphaFoldDB" id="A0A6A6BA59"/>
<dbReference type="FunFam" id="3.40.50.1700:FF:000021">
    <property type="entry name" value="Probable beta-glucosidase D"/>
    <property type="match status" value="1"/>
</dbReference>
<evidence type="ECO:0000256" key="4">
    <source>
        <dbReference type="ARBA" id="ARBA00012744"/>
    </source>
</evidence>
<dbReference type="InterPro" id="IPR036962">
    <property type="entry name" value="Glyco_hydro_3_N_sf"/>
</dbReference>
<keyword evidence="7" id="KW-0119">Carbohydrate metabolism</keyword>
<evidence type="ECO:0000256" key="9">
    <source>
        <dbReference type="ARBA" id="ARBA00023326"/>
    </source>
</evidence>
<evidence type="ECO:0000256" key="5">
    <source>
        <dbReference type="ARBA" id="ARBA00022801"/>
    </source>
</evidence>
<dbReference type="EC" id="3.2.1.21" evidence="4"/>
<keyword evidence="9" id="KW-0624">Polysaccharide degradation</keyword>
<dbReference type="PANTHER" id="PTHR42715:SF14">
    <property type="entry name" value="BETA-GLUCOSIDASE D-RELATED"/>
    <property type="match status" value="1"/>
</dbReference>
<evidence type="ECO:0000256" key="2">
    <source>
        <dbReference type="ARBA" id="ARBA00004987"/>
    </source>
</evidence>
<evidence type="ECO:0000259" key="11">
    <source>
        <dbReference type="SMART" id="SM01217"/>
    </source>
</evidence>
<feature type="domain" description="Fibronectin type III-like" evidence="11">
    <location>
        <begin position="701"/>
        <end position="770"/>
    </location>
</feature>
<dbReference type="Proteomes" id="UP000799438">
    <property type="component" value="Unassembled WGS sequence"/>
</dbReference>
<dbReference type="Pfam" id="PF14310">
    <property type="entry name" value="Fn3-like"/>
    <property type="match status" value="1"/>
</dbReference>
<dbReference type="Pfam" id="PF00933">
    <property type="entry name" value="Glyco_hydro_3"/>
    <property type="match status" value="1"/>
</dbReference>
<proteinExistence type="inferred from homology"/>
<dbReference type="Pfam" id="PF01915">
    <property type="entry name" value="Glyco_hydro_3_C"/>
    <property type="match status" value="1"/>
</dbReference>
<evidence type="ECO:0000256" key="7">
    <source>
        <dbReference type="ARBA" id="ARBA00023277"/>
    </source>
</evidence>
<dbReference type="GO" id="GO:0008422">
    <property type="term" value="F:beta-glucosidase activity"/>
    <property type="evidence" value="ECO:0007669"/>
    <property type="project" value="UniProtKB-EC"/>
</dbReference>
<evidence type="ECO:0000256" key="3">
    <source>
        <dbReference type="ARBA" id="ARBA00005336"/>
    </source>
</evidence>
<comment type="pathway">
    <text evidence="2">Glycan metabolism; cellulose degradation.</text>
</comment>
<dbReference type="InterPro" id="IPR013783">
    <property type="entry name" value="Ig-like_fold"/>
</dbReference>
<dbReference type="EMBL" id="ML995488">
    <property type="protein sequence ID" value="KAF2141089.1"/>
    <property type="molecule type" value="Genomic_DNA"/>
</dbReference>
<reference evidence="12" key="1">
    <citation type="journal article" date="2020" name="Stud. Mycol.">
        <title>101 Dothideomycetes genomes: a test case for predicting lifestyles and emergence of pathogens.</title>
        <authorList>
            <person name="Haridas S."/>
            <person name="Albert R."/>
            <person name="Binder M."/>
            <person name="Bloem J."/>
            <person name="Labutti K."/>
            <person name="Salamov A."/>
            <person name="Andreopoulos B."/>
            <person name="Baker S."/>
            <person name="Barry K."/>
            <person name="Bills G."/>
            <person name="Bluhm B."/>
            <person name="Cannon C."/>
            <person name="Castanera R."/>
            <person name="Culley D."/>
            <person name="Daum C."/>
            <person name="Ezra D."/>
            <person name="Gonzalez J."/>
            <person name="Henrissat B."/>
            <person name="Kuo A."/>
            <person name="Liang C."/>
            <person name="Lipzen A."/>
            <person name="Lutzoni F."/>
            <person name="Magnuson J."/>
            <person name="Mondo S."/>
            <person name="Nolan M."/>
            <person name="Ohm R."/>
            <person name="Pangilinan J."/>
            <person name="Park H.-J."/>
            <person name="Ramirez L."/>
            <person name="Alfaro M."/>
            <person name="Sun H."/>
            <person name="Tritt A."/>
            <person name="Yoshinaga Y."/>
            <person name="Zwiers L.-H."/>
            <person name="Turgeon B."/>
            <person name="Goodwin S."/>
            <person name="Spatafora J."/>
            <person name="Crous P."/>
            <person name="Grigoriev I."/>
        </authorList>
    </citation>
    <scope>NUCLEOTIDE SEQUENCE</scope>
    <source>
        <strain evidence="12">CBS 121167</strain>
    </source>
</reference>
<dbReference type="SUPFAM" id="SSF52279">
    <property type="entry name" value="Beta-D-glucan exohydrolase, C-terminal domain"/>
    <property type="match status" value="1"/>
</dbReference>
<comment type="catalytic activity">
    <reaction evidence="1">
        <text>Hydrolysis of terminal, non-reducing beta-D-glucosyl residues with release of beta-D-glucose.</text>
        <dbReference type="EC" id="3.2.1.21"/>
    </reaction>
</comment>
<feature type="chain" id="PRO_5025508933" description="beta-glucosidase" evidence="10">
    <location>
        <begin position="18"/>
        <end position="782"/>
    </location>
</feature>
<dbReference type="InterPro" id="IPR036881">
    <property type="entry name" value="Glyco_hydro_3_C_sf"/>
</dbReference>
<evidence type="ECO:0000256" key="10">
    <source>
        <dbReference type="SAM" id="SignalP"/>
    </source>
</evidence>
<name>A0A6A6BA59_9PEZI</name>
<sequence>MKASVAFGLSLLGNVGAALNPPPPPPGVLSAEKGWPPALNSTSPSVLSSGKNRLGEWQSAYEKAASLVVGLTNDEKITIITGGSISGNNTWNALSFKDGMMGVQWQYFVSSFSVTSALAMTWDKDHFLSQAKAVGSEFYLEGYQVLNGPTSEPLGRTPWGGRLAETFTPDPYLNGIAFGEMVKGIRQSGVIAGGKHFLLNEQETNRTVSISTTTTAIYSSNADDKTIHEAYLWPFYDGVRAGLGGVMCAMNKVNGTLSCENSALLNGLLKEELGFPGLVFPDMNAQSTAVGSANGGLDYGSSTMWTTETLGAGIANGSFTQARLDDMVIRNVAPYYFAGLDDGKQPETASATDYRDVRANHAALIRKIGAESLVLLKNNNANGGGLPLNRPRTMAVFGAHAGPVMAGPNQAFSVQGVGSTYQGHMASGSGSGQDSFAYLITPFNSLTTRAVADGTMIRWVLNDTYGSSSSSMGGDSGSGGVDLSSLGQGTAVTPGIESYADNAEACLVFLNAYAGEGADRTELANAEQDALVNTVASTCNNTMVVINTVGARLVDQWIEHANVTALLYGGPLGQESGNAIADVLYGDVNPSGKLTHTIAKNESDYTVGVCYTAQCDFAEGVYIDYRSFDARNVTPRYEFGFGLSYTSFTFSDVAVTKTNASALAAPYASGPRGPGGRADLWDEMLQVSARVTNAGHRTGKVVAQLYVGFPDSAGQPLRQLRGFEKVELDKGESSEVVFGLRRRDVSVWDTGAQEWRVERGAYRVWVGGSLGDASGEGAGFVV</sequence>
<dbReference type="PRINTS" id="PR00133">
    <property type="entry name" value="GLHYDRLASE3"/>
</dbReference>
<organism evidence="12 13">
    <name type="scientific">Aplosporella prunicola CBS 121167</name>
    <dbReference type="NCBI Taxonomy" id="1176127"/>
    <lineage>
        <taxon>Eukaryota</taxon>
        <taxon>Fungi</taxon>
        <taxon>Dikarya</taxon>
        <taxon>Ascomycota</taxon>
        <taxon>Pezizomycotina</taxon>
        <taxon>Dothideomycetes</taxon>
        <taxon>Dothideomycetes incertae sedis</taxon>
        <taxon>Botryosphaeriales</taxon>
        <taxon>Aplosporellaceae</taxon>
        <taxon>Aplosporella</taxon>
    </lineage>
</organism>
<dbReference type="Gene3D" id="2.60.40.10">
    <property type="entry name" value="Immunoglobulins"/>
    <property type="match status" value="1"/>
</dbReference>
<dbReference type="GeneID" id="54296614"/>
<dbReference type="FunFam" id="3.20.20.300:FF:000002">
    <property type="entry name" value="Probable beta-glucosidase"/>
    <property type="match status" value="1"/>
</dbReference>
<evidence type="ECO:0000256" key="6">
    <source>
        <dbReference type="ARBA" id="ARBA00023180"/>
    </source>
</evidence>
<keyword evidence="8" id="KW-0326">Glycosidase</keyword>